<geneLocation type="mitochondrion" evidence="3"/>
<keyword evidence="3" id="KW-0496">Mitochondrion</keyword>
<evidence type="ECO:0000256" key="1">
    <source>
        <dbReference type="SAM" id="Phobius"/>
    </source>
</evidence>
<dbReference type="EMBL" id="MK820635">
    <property type="protein sequence ID" value="QCW06937.1"/>
    <property type="molecule type" value="Genomic_DNA"/>
</dbReference>
<keyword evidence="1" id="KW-0812">Transmembrane</keyword>
<reference evidence="3" key="1">
    <citation type="submission" date="2019-04" db="EMBL/GenBank/DDBJ databases">
        <authorList>
            <person name="Yu Z."/>
            <person name="Deng C."/>
        </authorList>
    </citation>
    <scope>NUCLEOTIDE SEQUENCE</scope>
</reference>
<accession>A0A4Y5MV77</accession>
<dbReference type="InterPro" id="IPR051289">
    <property type="entry name" value="LAGLIDADG_Endonuclease"/>
</dbReference>
<dbReference type="Gene3D" id="3.10.28.10">
    <property type="entry name" value="Homing endonucleases"/>
    <property type="match status" value="1"/>
</dbReference>
<dbReference type="SUPFAM" id="SSF55608">
    <property type="entry name" value="Homing endonucleases"/>
    <property type="match status" value="1"/>
</dbReference>
<dbReference type="InterPro" id="IPR027434">
    <property type="entry name" value="Homing_endonucl"/>
</dbReference>
<gene>
    <name evidence="3" type="primary">orf225</name>
</gene>
<dbReference type="PANTHER" id="PTHR36181:SF4">
    <property type="entry name" value="LAGLIDADG ENDONUCLEASE"/>
    <property type="match status" value="1"/>
</dbReference>
<sequence>MVCYFFFHPGNNQYKWTAGFICFLHITYFILSLNLHLFVIQSEFFWLMHNLFDAEYGIFYSVLFFPVLKPVVSPFSLNINTMNRLYTTFKNNINQSDITLYLPEGQEYVLSRNFIEWFRGFTDAERCFIILKHKTNVFSFNFIIELHIDDLDALEYIHNTLQQGKIIVYKTSNSARYIVNVHSEIAVIIAIFSKYNLNTTKHLNFLDFERAYRLYMDNSSLEARK</sequence>
<feature type="transmembrane region" description="Helical" evidence="1">
    <location>
        <begin position="16"/>
        <end position="38"/>
    </location>
</feature>
<dbReference type="GO" id="GO:0005739">
    <property type="term" value="C:mitochondrion"/>
    <property type="evidence" value="ECO:0007669"/>
    <property type="project" value="UniProtKB-ARBA"/>
</dbReference>
<evidence type="ECO:0000313" key="3">
    <source>
        <dbReference type="EMBL" id="QCW06937.1"/>
    </source>
</evidence>
<evidence type="ECO:0000259" key="2">
    <source>
        <dbReference type="Pfam" id="PF00961"/>
    </source>
</evidence>
<feature type="transmembrane region" description="Helical" evidence="1">
    <location>
        <begin position="58"/>
        <end position="77"/>
    </location>
</feature>
<keyword evidence="1" id="KW-1133">Transmembrane helix</keyword>
<keyword evidence="1" id="KW-0472">Membrane</keyword>
<dbReference type="GO" id="GO:0004519">
    <property type="term" value="F:endonuclease activity"/>
    <property type="evidence" value="ECO:0007669"/>
    <property type="project" value="InterPro"/>
</dbReference>
<name>A0A4Y5MV77_9PEZI</name>
<dbReference type="AlphaFoldDB" id="A0A4Y5MV77"/>
<feature type="domain" description="Homing endonuclease LAGLIDADG" evidence="2">
    <location>
        <begin position="120"/>
        <end position="212"/>
    </location>
</feature>
<dbReference type="PANTHER" id="PTHR36181">
    <property type="entry name" value="INTRON-ENCODED ENDONUCLEASE AI3-RELATED"/>
    <property type="match status" value="1"/>
</dbReference>
<dbReference type="Pfam" id="PF00961">
    <property type="entry name" value="LAGLIDADG_1"/>
    <property type="match status" value="1"/>
</dbReference>
<protein>
    <recommendedName>
        <fullName evidence="2">Homing endonuclease LAGLIDADG domain-containing protein</fullName>
    </recommendedName>
</protein>
<proteinExistence type="predicted"/>
<organism evidence="3">
    <name type="scientific">Orbilia brochopaga</name>
    <dbReference type="NCBI Taxonomy" id="3140254"/>
    <lineage>
        <taxon>Eukaryota</taxon>
        <taxon>Fungi</taxon>
        <taxon>Dikarya</taxon>
        <taxon>Ascomycota</taxon>
        <taxon>Pezizomycotina</taxon>
        <taxon>Orbiliomycetes</taxon>
        <taxon>Orbiliales</taxon>
        <taxon>Orbiliaceae</taxon>
        <taxon>Orbilia</taxon>
    </lineage>
</organism>
<dbReference type="InterPro" id="IPR004860">
    <property type="entry name" value="LAGLIDADG_dom"/>
</dbReference>